<evidence type="ECO:0000313" key="2">
    <source>
        <dbReference type="EMBL" id="AAS68955.1"/>
    </source>
</evidence>
<dbReference type="HOGENOM" id="CLU_181463_0_0_12"/>
<name>Q72VG9_LEPIC</name>
<evidence type="ECO:0000256" key="1">
    <source>
        <dbReference type="SAM" id="Phobius"/>
    </source>
</evidence>
<dbReference type="AlphaFoldDB" id="Q72VG9"/>
<accession>Q72VG9</accession>
<dbReference type="AntiFam" id="ANF00051">
    <property type="entry name" value="Translation of DNA tandem repeat"/>
</dbReference>
<dbReference type="EMBL" id="AE016823">
    <property type="protein sequence ID" value="AAS68955.1"/>
    <property type="molecule type" value="Genomic_DNA"/>
</dbReference>
<keyword evidence="1" id="KW-0472">Membrane</keyword>
<protein>
    <submittedName>
        <fullName evidence="2">Uncharacterized protein</fullName>
    </submittedName>
</protein>
<dbReference type="KEGG" id="lic:LIC_10328"/>
<sequence>MNLSYSSVGTHIKLRFICKIMWELPQITILKTNSKIVGTHTFRKFSFIFPTNSCYISFFETFFVRTILIFVLKNPRAKDRSGVKLLSFKFLSFDQIIFQ</sequence>
<dbReference type="Proteomes" id="UP000007037">
    <property type="component" value="Chromosome I"/>
</dbReference>
<reference evidence="2 3" key="1">
    <citation type="journal article" date="2004" name="J. Bacteriol.">
        <title>Comparative genomics of two Leptospira interrogans serovars reveals novel insights into physiology and pathogenesis.</title>
        <authorList>
            <person name="Nascimento A.L."/>
            <person name="Ko A.I."/>
            <person name="Martins E.A."/>
            <person name="Monteiro-Vitorello C.B."/>
            <person name="Ho P.L."/>
            <person name="Haake D.A."/>
            <person name="Verjovski-Almeida S."/>
            <person name="Hartskeerl R.A."/>
            <person name="Marques M.V."/>
            <person name="Oliveira M.C."/>
            <person name="Menck C.F."/>
            <person name="Leite L.C."/>
            <person name="Carrer H."/>
            <person name="Coutinho L.L."/>
            <person name="Degrave W.M."/>
            <person name="Dellagostin O.A."/>
            <person name="El-Dorry H."/>
            <person name="Ferro E.S."/>
            <person name="Ferro M.I."/>
            <person name="Furlan L.R."/>
            <person name="Gamberini M."/>
            <person name="Giglioti E.A."/>
            <person name="Goes-Neto A."/>
            <person name="Goldman G.H."/>
            <person name="Goldman M.H."/>
            <person name="Harakava R."/>
            <person name="Jeronimo S.M."/>
            <person name="Junqueira-De-Azevedo I.L."/>
            <person name="Kimura E.T."/>
            <person name="Kuramae E.E."/>
            <person name="Lemos E.G."/>
            <person name="Lemos M.V."/>
            <person name="Marino C.L."/>
            <person name="Nunes L.R."/>
            <person name="De Oliveira R.C."/>
            <person name="Pereira G.G."/>
            <person name="Reis M.S."/>
            <person name="Schriefer A."/>
            <person name="Siqueira W.J."/>
            <person name="Sommer P."/>
            <person name="Tsai S.M."/>
            <person name="Simpson A.J."/>
            <person name="Ferro J.A."/>
            <person name="Camargo L.E."/>
            <person name="Kitajima J.P."/>
            <person name="Setubal J.C."/>
            <person name="Van Sluys M.A."/>
        </authorList>
    </citation>
    <scope>NUCLEOTIDE SEQUENCE [LARGE SCALE GENOMIC DNA]</scope>
    <source>
        <strain evidence="2 3">Fiocruz L1-130</strain>
    </source>
</reference>
<feature type="transmembrane region" description="Helical" evidence="1">
    <location>
        <begin position="55"/>
        <end position="72"/>
    </location>
</feature>
<proteinExistence type="predicted"/>
<organism evidence="2 3">
    <name type="scientific">Leptospira interrogans serogroup Icterohaemorrhagiae serovar copenhageni (strain Fiocruz L1-130)</name>
    <dbReference type="NCBI Taxonomy" id="267671"/>
    <lineage>
        <taxon>Bacteria</taxon>
        <taxon>Pseudomonadati</taxon>
        <taxon>Spirochaetota</taxon>
        <taxon>Spirochaetia</taxon>
        <taxon>Leptospirales</taxon>
        <taxon>Leptospiraceae</taxon>
        <taxon>Leptospira</taxon>
    </lineage>
</organism>
<gene>
    <name evidence="2" type="ordered locus">LIC_10328</name>
</gene>
<keyword evidence="1" id="KW-1133">Transmembrane helix</keyword>
<evidence type="ECO:0000313" key="3">
    <source>
        <dbReference type="Proteomes" id="UP000007037"/>
    </source>
</evidence>
<keyword evidence="1" id="KW-0812">Transmembrane</keyword>